<accession>A0AA97P2R6</accession>
<dbReference type="Proteomes" id="UP000011086">
    <property type="component" value="Unassembled WGS sequence"/>
</dbReference>
<evidence type="ECO:0000259" key="3">
    <source>
        <dbReference type="Pfam" id="PF18271"/>
    </source>
</evidence>
<sequence length="355" mass="36916">MKATFVTLIGLLATSVAATPLHPHVGVSIVARGDAKQGGDAKKNDKNKQADKAAGKADKAGASGADKAVGGAGKAGAGAANNATAGAGGAAAGGDSKAGALVLPDGRIKKDAKPEDFNVLASVFKSAVVKGDGLNFSDIVSFPNVDASLFDKAGNTKAFAINIDDKSIFIPKGGEPQSNIRRADLLPSIRSQLDNVAVKGVRTLHFSVQRDATKPLNETHDYQLVNLESGDFSFHQFDVRTGADNKKDIAIFGNSKAATPEKIFSTPFGDKGFENFALKLDFDANTMQVFHSTGNEPLKQATEPVKNDLAGLGEYHFSLVKNPVGTATQPTGIKEAIIYGGIFMEDSTGGKVTLQ</sequence>
<dbReference type="AlphaFoldDB" id="A0AA97P2R6"/>
<protein>
    <recommendedName>
        <fullName evidence="3">Glycoside hydrolase 131 catalytic N-terminal domain-containing protein</fullName>
    </recommendedName>
</protein>
<dbReference type="Pfam" id="PF18271">
    <property type="entry name" value="GH131_N"/>
    <property type="match status" value="1"/>
</dbReference>
<evidence type="ECO:0000256" key="2">
    <source>
        <dbReference type="SAM" id="SignalP"/>
    </source>
</evidence>
<organism evidence="4">
    <name type="scientific">Pyricularia oryzae (strain Y34)</name>
    <name type="common">Rice blast fungus</name>
    <name type="synonym">Magnaporthe oryzae</name>
    <dbReference type="NCBI Taxonomy" id="1143189"/>
    <lineage>
        <taxon>Eukaryota</taxon>
        <taxon>Fungi</taxon>
        <taxon>Dikarya</taxon>
        <taxon>Ascomycota</taxon>
        <taxon>Pezizomycotina</taxon>
        <taxon>Sordariomycetes</taxon>
        <taxon>Sordariomycetidae</taxon>
        <taxon>Magnaporthales</taxon>
        <taxon>Pyriculariaceae</taxon>
        <taxon>Pyricularia</taxon>
    </lineage>
</organism>
<feature type="domain" description="Glycoside hydrolase 131 catalytic N-terminal" evidence="3">
    <location>
        <begin position="102"/>
        <end position="350"/>
    </location>
</feature>
<feature type="region of interest" description="Disordered" evidence="1">
    <location>
        <begin position="33"/>
        <end position="63"/>
    </location>
</feature>
<name>A0AA97P2R6_PYRO3</name>
<keyword evidence="2" id="KW-0732">Signal</keyword>
<proteinExistence type="predicted"/>
<dbReference type="PANTHER" id="PTHR34612:SF2">
    <property type="entry name" value="GLYCOSIDE HYDROLASE 131 CATALYTIC N-TERMINAL DOMAIN-CONTAINING PROTEIN"/>
    <property type="match status" value="1"/>
</dbReference>
<gene>
    <name evidence="4" type="ORF">OOU_Y34scaffold00405g8</name>
</gene>
<feature type="chain" id="PRO_5041745494" description="Glycoside hydrolase 131 catalytic N-terminal domain-containing protein" evidence="2">
    <location>
        <begin position="19"/>
        <end position="355"/>
    </location>
</feature>
<feature type="signal peptide" evidence="2">
    <location>
        <begin position="1"/>
        <end position="18"/>
    </location>
</feature>
<evidence type="ECO:0000313" key="4">
    <source>
        <dbReference type="EMBL" id="ELQ40662.1"/>
    </source>
</evidence>
<reference evidence="4" key="1">
    <citation type="journal article" date="2012" name="PLoS Genet.">
        <title>Comparative analysis of the genomes of two field isolates of the rice blast fungus Magnaporthe oryzae.</title>
        <authorList>
            <person name="Xue M."/>
            <person name="Yang J."/>
            <person name="Li Z."/>
            <person name="Hu S."/>
            <person name="Yao N."/>
            <person name="Dean R.A."/>
            <person name="Zhao W."/>
            <person name="Shen M."/>
            <person name="Zhang H."/>
            <person name="Li C."/>
            <person name="Liu L."/>
            <person name="Cao L."/>
            <person name="Xu X."/>
            <person name="Xing Y."/>
            <person name="Hsiang T."/>
            <person name="Zhang Z."/>
            <person name="Xu J.R."/>
            <person name="Peng Y.L."/>
        </authorList>
    </citation>
    <scope>NUCLEOTIDE SEQUENCE</scope>
    <source>
        <strain evidence="4">Y34</strain>
    </source>
</reference>
<dbReference type="SMR" id="A0AA97P2R6"/>
<feature type="compositionally biased region" description="Basic and acidic residues" evidence="1">
    <location>
        <begin position="33"/>
        <end position="59"/>
    </location>
</feature>
<dbReference type="PANTHER" id="PTHR34612">
    <property type="entry name" value="GH131_N DOMAIN-CONTAINING PROTEIN"/>
    <property type="match status" value="1"/>
</dbReference>
<dbReference type="EMBL" id="JH793320">
    <property type="protein sequence ID" value="ELQ40662.1"/>
    <property type="molecule type" value="Genomic_DNA"/>
</dbReference>
<dbReference type="InterPro" id="IPR041524">
    <property type="entry name" value="GH131_N"/>
</dbReference>
<evidence type="ECO:0000256" key="1">
    <source>
        <dbReference type="SAM" id="MobiDB-lite"/>
    </source>
</evidence>
<dbReference type="Gene3D" id="2.60.120.1160">
    <property type="match status" value="1"/>
</dbReference>